<feature type="compositionally biased region" description="Acidic residues" evidence="3">
    <location>
        <begin position="564"/>
        <end position="575"/>
    </location>
</feature>
<evidence type="ECO:0000256" key="2">
    <source>
        <dbReference type="SAM" id="Coils"/>
    </source>
</evidence>
<dbReference type="InterPro" id="IPR024986">
    <property type="entry name" value="Nipped-B_C"/>
</dbReference>
<organism evidence="5 6">
    <name type="scientific">Curvularia kusanoi</name>
    <name type="common">Cochliobolus kusanoi</name>
    <dbReference type="NCBI Taxonomy" id="90978"/>
    <lineage>
        <taxon>Eukaryota</taxon>
        <taxon>Fungi</taxon>
        <taxon>Dikarya</taxon>
        <taxon>Ascomycota</taxon>
        <taxon>Pezizomycotina</taxon>
        <taxon>Dothideomycetes</taxon>
        <taxon>Pleosporomycetidae</taxon>
        <taxon>Pleosporales</taxon>
        <taxon>Pleosporineae</taxon>
        <taxon>Pleosporaceae</taxon>
        <taxon>Curvularia</taxon>
    </lineage>
</organism>
<evidence type="ECO:0000256" key="3">
    <source>
        <dbReference type="SAM" id="MobiDB-lite"/>
    </source>
</evidence>
<comment type="caution">
    <text evidence="5">The sequence shown here is derived from an EMBL/GenBank/DDBJ whole genome shotgun (WGS) entry which is preliminary data.</text>
</comment>
<evidence type="ECO:0000313" key="5">
    <source>
        <dbReference type="EMBL" id="KAF3003804.1"/>
    </source>
</evidence>
<keyword evidence="1" id="KW-0677">Repeat</keyword>
<keyword evidence="1" id="KW-0539">Nucleus</keyword>
<comment type="subcellular location">
    <subcellularLocation>
        <location evidence="1">Nucleus</location>
    </subcellularLocation>
</comment>
<dbReference type="Proteomes" id="UP000801428">
    <property type="component" value="Unassembled WGS sequence"/>
</dbReference>
<keyword evidence="6" id="KW-1185">Reference proteome</keyword>
<dbReference type="GO" id="GO:0003682">
    <property type="term" value="F:chromatin binding"/>
    <property type="evidence" value="ECO:0007669"/>
    <property type="project" value="TreeGrafter"/>
</dbReference>
<evidence type="ECO:0000259" key="4">
    <source>
        <dbReference type="Pfam" id="PF12830"/>
    </source>
</evidence>
<gene>
    <name evidence="5" type="primary">SCC2</name>
    <name evidence="5" type="ORF">E8E13_010276</name>
</gene>
<dbReference type="EMBL" id="SWKU01000009">
    <property type="protein sequence ID" value="KAF3003804.1"/>
    <property type="molecule type" value="Genomic_DNA"/>
</dbReference>
<dbReference type="GO" id="GO:0061775">
    <property type="term" value="F:cohesin loader activity"/>
    <property type="evidence" value="ECO:0007669"/>
    <property type="project" value="InterPro"/>
</dbReference>
<comment type="similarity">
    <text evidence="1">Belongs to the SCC2/Nipped-B family.</text>
</comment>
<feature type="region of interest" description="Disordered" evidence="3">
    <location>
        <begin position="1739"/>
        <end position="1803"/>
    </location>
</feature>
<keyword evidence="1" id="KW-0131">Cell cycle</keyword>
<proteinExistence type="inferred from homology"/>
<dbReference type="OrthoDB" id="418242at2759"/>
<feature type="compositionally biased region" description="Basic residues" evidence="3">
    <location>
        <begin position="1777"/>
        <end position="1793"/>
    </location>
</feature>
<dbReference type="GO" id="GO:0010468">
    <property type="term" value="P:regulation of gene expression"/>
    <property type="evidence" value="ECO:0007669"/>
    <property type="project" value="InterPro"/>
</dbReference>
<accession>A0A9P4TEM2</accession>
<dbReference type="SUPFAM" id="SSF48371">
    <property type="entry name" value="ARM repeat"/>
    <property type="match status" value="1"/>
</dbReference>
<feature type="coiled-coil region" evidence="2">
    <location>
        <begin position="253"/>
        <end position="280"/>
    </location>
</feature>
<dbReference type="PANTHER" id="PTHR21704:SF18">
    <property type="entry name" value="NIPPED-B-LIKE PROTEIN"/>
    <property type="match status" value="1"/>
</dbReference>
<feature type="domain" description="Sister chromatid cohesion C-terminal" evidence="4">
    <location>
        <begin position="1382"/>
        <end position="1567"/>
    </location>
</feature>
<keyword evidence="2" id="KW-0175">Coiled coil</keyword>
<dbReference type="InterPro" id="IPR011989">
    <property type="entry name" value="ARM-like"/>
</dbReference>
<protein>
    <recommendedName>
        <fullName evidence="1">Sister chromatid cohesion protein</fullName>
    </recommendedName>
</protein>
<dbReference type="GO" id="GO:0090694">
    <property type="term" value="C:Scc2-Scc4 cohesin loading complex"/>
    <property type="evidence" value="ECO:0007669"/>
    <property type="project" value="TreeGrafter"/>
</dbReference>
<dbReference type="GO" id="GO:0071169">
    <property type="term" value="P:establishment of protein localization to chromatin"/>
    <property type="evidence" value="ECO:0007669"/>
    <property type="project" value="TreeGrafter"/>
</dbReference>
<dbReference type="GO" id="GO:1990414">
    <property type="term" value="P:replication-born double-strand break repair via sister chromatid exchange"/>
    <property type="evidence" value="ECO:0007669"/>
    <property type="project" value="TreeGrafter"/>
</dbReference>
<reference evidence="5" key="1">
    <citation type="submission" date="2019-04" db="EMBL/GenBank/DDBJ databases">
        <title>Sequencing of skin fungus with MAO and IRED activity.</title>
        <authorList>
            <person name="Marsaioli A.J."/>
            <person name="Bonatto J.M.C."/>
            <person name="Reis Junior O."/>
        </authorList>
    </citation>
    <scope>NUCLEOTIDE SEQUENCE</scope>
    <source>
        <strain evidence="5">30M1</strain>
    </source>
</reference>
<dbReference type="PANTHER" id="PTHR21704">
    <property type="entry name" value="NIPPED-B-LIKE PROTEIN DELANGIN SCC2-RELATED"/>
    <property type="match status" value="1"/>
</dbReference>
<name>A0A9P4TEM2_CURKU</name>
<feature type="region of interest" description="Disordered" evidence="3">
    <location>
        <begin position="561"/>
        <end position="594"/>
    </location>
</feature>
<dbReference type="GO" id="GO:0140588">
    <property type="term" value="P:chromatin looping"/>
    <property type="evidence" value="ECO:0007669"/>
    <property type="project" value="InterPro"/>
</dbReference>
<dbReference type="InterPro" id="IPR033031">
    <property type="entry name" value="Scc2/Nipped-B"/>
</dbReference>
<evidence type="ECO:0000256" key="1">
    <source>
        <dbReference type="RuleBase" id="RU364107"/>
    </source>
</evidence>
<sequence>MAGHFDDAWHNMQGHGLAYRPPPTANEAIPYSPFTSIIPFGLDIIPFPSAEPPTPSSTLTQEQKQAAKRAVGILNDEINGQSTATHLSNTLRQLQGLLDPEELPEYTFKSIPQLATHSSESPTKHVNGTSSKVISSLSPFAAMLLKNTDVAFAPFGSSANAPLRNVHSTQQATSLRPTPQAAAYSQNNTLTYSPSALSSAPGSTPLRPGPAVVIKPAAVRKEEYQRFDNITVATPSSQRKIDTNAAVLKPHEREIADRKIEELEAFVTKLTEQRDDLDATSSFARVFTADGEMKVMEQRAMDRLSDKMSNVNNLGHFSELPVDLVMQIQKLLEPSITQTGQSILFPQDEDWSEGIEKATAALQASKLILTSMIDGRDDYRLRSEDLVGAMIDVIKVIRNECIVPVAQARRSSSLFDSASARSKDLTSVLRGCRAVLSRFATLIGKVNLPERGLNILEDLTVGLLVEQNSDSEKDSVFGIKPFESFRQKAMDVLAQIFARHAEQRSSVLNGILSNLEKLPDKKASARQFKSARDPPIMSISALFMRFVQAAAMNRESRVSHAEGAEEFNSEEEGSDYEPSAAKVQASKRKGNGRAPGQIAKTLALNANHIASTITTNLIERASNVSKTGDKPFRNLLDLFVEDFCNVMGSPEWPAAAILLTTLLIRTSNMVHGPNAAKQTVVDKDMAYSVLAKIGCGILDFKHRLKQLKRGLDISQSDLSAKLERLANDALTDNADGAIDPVDLYEFEGPYRMVVDSLSDYLELKRGRGDPHLDSVTGCHVTLWLEAVRDFNENSANESRLKVTEELQRRLEAMIMDPKWFDREYKYQAVSIDEAKLAAGLVTLQSVLRSRGMTSLEQLIEKDPRVINETTVKALVGSLNDASPMVREHTLGLVAKCLEHDPSFENSFLKFILGLTTDSSNGPKKKAIKLLKSLYNSTRSSENKLLMAEALLLPSQDDEKAIAELSRGILEELWMAPLASANRADEHQLRLDRARRATLMADIIEKIHKKSVLLEAFEKFLAYALSDEAKTKKSNVRLCKDLISEMFDTAIEVDSTTGAKSPQAKTLDALSIFAKVDSTLFTMAQVDDLKIHIIELKQASELAVIQPIVRIFRYVFPTLPFLDPKLAEHVRGNLMRVVTKLANWASQNHVPSQDTLTDVAHCLWTICPLVERGLDKLFQMIFSTLCTLRPLSAPKKKDADKLKQKEIVAAKRGTVLAFLVLLGTFGKVCAFDQHTTRFMERLSIYAKSQVAAKKVASEEELAALIKGSPTVSLMLLETARPWTMPMYDMGIREYAMRSLGGICQQAPELFMRAEVQKLIELIFINQDNDQLKLVVLSTFEVYFMRAERRSETGSAIAVGEGAVHGSARLESSYSATATDAATTHVAKLFLGSFKKIALQNNNELAESATNIIASISRAGLEHPKECGAALVALSTSSNNTIAQVAAVEHRRIHEKQESYLEKEYVQAVRIAYEYQRDVFDDPHGMLKSNYSPKLTHLFEALKAGKKATFKKFVDNLTRRLDFDFAKLDTEGSLPDIVAFTRFCLENLGLADFTTLDMVASFIDKIEAIVLKDAGPLVASEIDKDMPQQAPVRQPSFVSSHLSDQLQAMAVDHMTGQPLAPLVPVPSQPAVEINEARLRKFTIACMILHMLWETRTFVRRCYNVHKYGNRIPQKEYAKPAQRNNFVSGKDLWDRLMPIMSALDSREAMLKCCYDFSELLNVDREVKVDDDDDGLDAALLDTGYETPTENGDDSRRSASIPTSGRGRKRKSNVSLNNTPKKPRARPPSAKGKKRGSRTPDGDDDSD</sequence>
<dbReference type="InterPro" id="IPR016024">
    <property type="entry name" value="ARM-type_fold"/>
</dbReference>
<dbReference type="GO" id="GO:0034087">
    <property type="term" value="P:establishment of mitotic sister chromatid cohesion"/>
    <property type="evidence" value="ECO:0007669"/>
    <property type="project" value="TreeGrafter"/>
</dbReference>
<evidence type="ECO:0000313" key="6">
    <source>
        <dbReference type="Proteomes" id="UP000801428"/>
    </source>
</evidence>
<dbReference type="Gene3D" id="1.25.10.10">
    <property type="entry name" value="Leucine-rich Repeat Variant"/>
    <property type="match status" value="1"/>
</dbReference>
<dbReference type="Pfam" id="PF12830">
    <property type="entry name" value="Nipped-B_C"/>
    <property type="match status" value="1"/>
</dbReference>